<reference evidence="4 5" key="1">
    <citation type="submission" date="2019-03" db="EMBL/GenBank/DDBJ databases">
        <title>Genomic analyses of the natural microbiome of Caenorhabditis elegans.</title>
        <authorList>
            <person name="Samuel B."/>
        </authorList>
    </citation>
    <scope>NUCLEOTIDE SEQUENCE [LARGE SCALE GENOMIC DNA]</scope>
    <source>
        <strain evidence="4 5">JUb65</strain>
    </source>
</reference>
<evidence type="ECO:0000313" key="4">
    <source>
        <dbReference type="EMBL" id="TDN42385.1"/>
    </source>
</evidence>
<dbReference type="Proteomes" id="UP000295764">
    <property type="component" value="Unassembled WGS sequence"/>
</dbReference>
<dbReference type="SUPFAM" id="SSF51735">
    <property type="entry name" value="NAD(P)-binding Rossmann-fold domains"/>
    <property type="match status" value="1"/>
</dbReference>
<gene>
    <name evidence="4" type="ORF">EDF64_11228</name>
</gene>
<comment type="similarity">
    <text evidence="1 3">Belongs to the short-chain dehydrogenases/reductases (SDR) family.</text>
</comment>
<sequence>MDLPRIEGSRILVTGANGGLGVEFVDQALARGAERVYATTRTHRDWDDDRVVPIALDVDDPRAVERAAEVAHDVTITVNNAGIASLEPLATGDVDVLRQVVETNLWGALGVARAFAPVMATNGGGTLVNVLSAASWAHRLGAYSVSKAALWAATNVLRLELAPSGVRVVGVHLGFTRTPMLTKYDVPMPPMGEAVDVVRSAYDQIEAGALEVLADERSHTVRQTLALPLGEAYPELEQLGLL</sequence>
<evidence type="ECO:0000256" key="1">
    <source>
        <dbReference type="ARBA" id="ARBA00006484"/>
    </source>
</evidence>
<dbReference type="Pfam" id="PF00106">
    <property type="entry name" value="adh_short"/>
    <property type="match status" value="1"/>
</dbReference>
<dbReference type="Gene3D" id="3.40.50.720">
    <property type="entry name" value="NAD(P)-binding Rossmann-like Domain"/>
    <property type="match status" value="1"/>
</dbReference>
<organism evidence="4 5">
    <name type="scientific">Curtobacterium flaccumfaciens</name>
    <dbReference type="NCBI Taxonomy" id="2035"/>
    <lineage>
        <taxon>Bacteria</taxon>
        <taxon>Bacillati</taxon>
        <taxon>Actinomycetota</taxon>
        <taxon>Actinomycetes</taxon>
        <taxon>Micrococcales</taxon>
        <taxon>Microbacteriaceae</taxon>
        <taxon>Curtobacterium</taxon>
    </lineage>
</organism>
<dbReference type="OrthoDB" id="3212478at2"/>
<dbReference type="PANTHER" id="PTHR43391">
    <property type="entry name" value="RETINOL DEHYDROGENASE-RELATED"/>
    <property type="match status" value="1"/>
</dbReference>
<evidence type="ECO:0000313" key="5">
    <source>
        <dbReference type="Proteomes" id="UP000295764"/>
    </source>
</evidence>
<dbReference type="GO" id="GO:0005829">
    <property type="term" value="C:cytosol"/>
    <property type="evidence" value="ECO:0007669"/>
    <property type="project" value="TreeGrafter"/>
</dbReference>
<accession>A0A4R6DCY2</accession>
<proteinExistence type="inferred from homology"/>
<name>A0A4R6DCY2_9MICO</name>
<dbReference type="RefSeq" id="WP_133520776.1">
    <property type="nucleotide sequence ID" value="NZ_SNVW01000012.1"/>
</dbReference>
<dbReference type="PANTHER" id="PTHR43391:SF91">
    <property type="entry name" value="OS04G0390700 PROTEIN"/>
    <property type="match status" value="1"/>
</dbReference>
<comment type="caution">
    <text evidence="4">The sequence shown here is derived from an EMBL/GenBank/DDBJ whole genome shotgun (WGS) entry which is preliminary data.</text>
</comment>
<dbReference type="AlphaFoldDB" id="A0A4R6DCY2"/>
<dbReference type="NCBIfam" id="NF006119">
    <property type="entry name" value="PRK08264.1-5"/>
    <property type="match status" value="1"/>
</dbReference>
<dbReference type="InterPro" id="IPR002347">
    <property type="entry name" value="SDR_fam"/>
</dbReference>
<evidence type="ECO:0000256" key="3">
    <source>
        <dbReference type="RuleBase" id="RU000363"/>
    </source>
</evidence>
<protein>
    <submittedName>
        <fullName evidence="4">Short-subunit dehydrogenase</fullName>
    </submittedName>
</protein>
<dbReference type="PRINTS" id="PR00081">
    <property type="entry name" value="GDHRDH"/>
</dbReference>
<dbReference type="EMBL" id="SNVW01000012">
    <property type="protein sequence ID" value="TDN42385.1"/>
    <property type="molecule type" value="Genomic_DNA"/>
</dbReference>
<dbReference type="PRINTS" id="PR00080">
    <property type="entry name" value="SDRFAMILY"/>
</dbReference>
<dbReference type="GO" id="GO:0016491">
    <property type="term" value="F:oxidoreductase activity"/>
    <property type="evidence" value="ECO:0007669"/>
    <property type="project" value="UniProtKB-KW"/>
</dbReference>
<evidence type="ECO:0000256" key="2">
    <source>
        <dbReference type="ARBA" id="ARBA00023002"/>
    </source>
</evidence>
<dbReference type="InterPro" id="IPR036291">
    <property type="entry name" value="NAD(P)-bd_dom_sf"/>
</dbReference>
<keyword evidence="2" id="KW-0560">Oxidoreductase</keyword>